<dbReference type="AlphaFoldDB" id="A0AAV6VHT6"/>
<dbReference type="EMBL" id="JAFNEN010000082">
    <property type="protein sequence ID" value="KAG8195638.1"/>
    <property type="molecule type" value="Genomic_DNA"/>
</dbReference>
<evidence type="ECO:0008006" key="3">
    <source>
        <dbReference type="Google" id="ProtNLM"/>
    </source>
</evidence>
<evidence type="ECO:0000313" key="1">
    <source>
        <dbReference type="EMBL" id="KAG8195638.1"/>
    </source>
</evidence>
<accession>A0AAV6VHT6</accession>
<reference evidence="1 2" key="1">
    <citation type="journal article" date="2022" name="Nat. Ecol. Evol.">
        <title>A masculinizing supergene underlies an exaggerated male reproductive morph in a spider.</title>
        <authorList>
            <person name="Hendrickx F."/>
            <person name="De Corte Z."/>
            <person name="Sonet G."/>
            <person name="Van Belleghem S.M."/>
            <person name="Kostlbacher S."/>
            <person name="Vangestel C."/>
        </authorList>
    </citation>
    <scope>NUCLEOTIDE SEQUENCE [LARGE SCALE GENOMIC DNA]</scope>
    <source>
        <strain evidence="1">W744_W776</strain>
    </source>
</reference>
<sequence>MRFPFNQGLPITYPSEQLMAEARELQGGWASGLQGVPLMMGPPLQGGPTIPCHIGFDCGPAFNHRTSNVDHN</sequence>
<protein>
    <recommendedName>
        <fullName evidence="3">C2H2-type domain-containing protein</fullName>
    </recommendedName>
</protein>
<keyword evidence="2" id="KW-1185">Reference proteome</keyword>
<proteinExistence type="predicted"/>
<organism evidence="1 2">
    <name type="scientific">Oedothorax gibbosus</name>
    <dbReference type="NCBI Taxonomy" id="931172"/>
    <lineage>
        <taxon>Eukaryota</taxon>
        <taxon>Metazoa</taxon>
        <taxon>Ecdysozoa</taxon>
        <taxon>Arthropoda</taxon>
        <taxon>Chelicerata</taxon>
        <taxon>Arachnida</taxon>
        <taxon>Araneae</taxon>
        <taxon>Araneomorphae</taxon>
        <taxon>Entelegynae</taxon>
        <taxon>Araneoidea</taxon>
        <taxon>Linyphiidae</taxon>
        <taxon>Erigoninae</taxon>
        <taxon>Oedothorax</taxon>
    </lineage>
</organism>
<dbReference type="Proteomes" id="UP000827092">
    <property type="component" value="Unassembled WGS sequence"/>
</dbReference>
<name>A0AAV6VHT6_9ARAC</name>
<gene>
    <name evidence="1" type="ORF">JTE90_004974</name>
</gene>
<evidence type="ECO:0000313" key="2">
    <source>
        <dbReference type="Proteomes" id="UP000827092"/>
    </source>
</evidence>
<comment type="caution">
    <text evidence="1">The sequence shown here is derived from an EMBL/GenBank/DDBJ whole genome shotgun (WGS) entry which is preliminary data.</text>
</comment>